<dbReference type="EMBL" id="CASHSV030000109">
    <property type="protein sequence ID" value="CAJ2648631.1"/>
    <property type="molecule type" value="Genomic_DNA"/>
</dbReference>
<proteinExistence type="predicted"/>
<sequence>MEDNPSSSRVDRKTIEKIRRIQMKDLCNKVYSLLPHQTSKKAISTPDKVEEATKYIKKLQINLEKMKEKKNFLLGIQRSTNVDMDRSKNLGFKNPKIEIQQFGLVLEVVLITCLDSHFLFNETIRVLQEEGVDIVNASYKVNEDSVFHSIHCQVGEFGNEVARISEKLKKFIYS</sequence>
<protein>
    <submittedName>
        <fullName evidence="1">Uncharacterized protein</fullName>
    </submittedName>
</protein>
<accession>A0ACB0JX79</accession>
<gene>
    <name evidence="1" type="ORF">MILVUS5_LOCUS16933</name>
</gene>
<keyword evidence="2" id="KW-1185">Reference proteome</keyword>
<evidence type="ECO:0000313" key="2">
    <source>
        <dbReference type="Proteomes" id="UP001177021"/>
    </source>
</evidence>
<organism evidence="1 2">
    <name type="scientific">Trifolium pratense</name>
    <name type="common">Red clover</name>
    <dbReference type="NCBI Taxonomy" id="57577"/>
    <lineage>
        <taxon>Eukaryota</taxon>
        <taxon>Viridiplantae</taxon>
        <taxon>Streptophyta</taxon>
        <taxon>Embryophyta</taxon>
        <taxon>Tracheophyta</taxon>
        <taxon>Spermatophyta</taxon>
        <taxon>Magnoliopsida</taxon>
        <taxon>eudicotyledons</taxon>
        <taxon>Gunneridae</taxon>
        <taxon>Pentapetalae</taxon>
        <taxon>rosids</taxon>
        <taxon>fabids</taxon>
        <taxon>Fabales</taxon>
        <taxon>Fabaceae</taxon>
        <taxon>Papilionoideae</taxon>
        <taxon>50 kb inversion clade</taxon>
        <taxon>NPAAA clade</taxon>
        <taxon>Hologalegina</taxon>
        <taxon>IRL clade</taxon>
        <taxon>Trifolieae</taxon>
        <taxon>Trifolium</taxon>
    </lineage>
</organism>
<evidence type="ECO:0000313" key="1">
    <source>
        <dbReference type="EMBL" id="CAJ2648631.1"/>
    </source>
</evidence>
<comment type="caution">
    <text evidence="1">The sequence shown here is derived from an EMBL/GenBank/DDBJ whole genome shotgun (WGS) entry which is preliminary data.</text>
</comment>
<name>A0ACB0JX79_TRIPR</name>
<dbReference type="Proteomes" id="UP001177021">
    <property type="component" value="Unassembled WGS sequence"/>
</dbReference>
<reference evidence="1" key="1">
    <citation type="submission" date="2023-10" db="EMBL/GenBank/DDBJ databases">
        <authorList>
            <person name="Rodriguez Cubillos JULIANA M."/>
            <person name="De Vega J."/>
        </authorList>
    </citation>
    <scope>NUCLEOTIDE SEQUENCE</scope>
</reference>